<evidence type="ECO:0000256" key="1">
    <source>
        <dbReference type="ARBA" id="ARBA00004496"/>
    </source>
</evidence>
<dbReference type="NCBIfam" id="TIGR00080">
    <property type="entry name" value="pimt"/>
    <property type="match status" value="1"/>
</dbReference>
<dbReference type="GO" id="GO:0005737">
    <property type="term" value="C:cytoplasm"/>
    <property type="evidence" value="ECO:0007669"/>
    <property type="project" value="UniProtKB-SubCell"/>
</dbReference>
<dbReference type="Pfam" id="PF01135">
    <property type="entry name" value="PCMT"/>
    <property type="match status" value="1"/>
</dbReference>
<keyword evidence="4 7" id="KW-0489">Methyltransferase</keyword>
<dbReference type="PANTHER" id="PTHR11579:SF0">
    <property type="entry name" value="PROTEIN-L-ISOASPARTATE(D-ASPARTATE) O-METHYLTRANSFERASE"/>
    <property type="match status" value="1"/>
</dbReference>
<dbReference type="SUPFAM" id="SSF53335">
    <property type="entry name" value="S-adenosyl-L-methionine-dependent methyltransferases"/>
    <property type="match status" value="1"/>
</dbReference>
<dbReference type="EMBL" id="DRTB01000252">
    <property type="protein sequence ID" value="HHE05076.1"/>
    <property type="molecule type" value="Genomic_DNA"/>
</dbReference>
<dbReference type="PANTHER" id="PTHR11579">
    <property type="entry name" value="PROTEIN-L-ISOASPARTATE O-METHYLTRANSFERASE"/>
    <property type="match status" value="1"/>
</dbReference>
<dbReference type="GO" id="GO:0032259">
    <property type="term" value="P:methylation"/>
    <property type="evidence" value="ECO:0007669"/>
    <property type="project" value="UniProtKB-KW"/>
</dbReference>
<comment type="similarity">
    <text evidence="2 7">Belongs to the methyltransferase superfamily. L-isoaspartyl/D-aspartyl protein methyltransferase family.</text>
</comment>
<comment type="subcellular location">
    <subcellularLocation>
        <location evidence="1 7">Cytoplasm</location>
    </subcellularLocation>
</comment>
<protein>
    <recommendedName>
        <fullName evidence="7">Protein-L-isoaspartate O-methyltransferase</fullName>
        <ecNumber evidence="7">2.1.1.77</ecNumber>
    </recommendedName>
    <alternativeName>
        <fullName evidence="7">L-isoaspartyl protein carboxyl methyltransferase</fullName>
    </alternativeName>
    <alternativeName>
        <fullName evidence="7">Protein L-isoaspartyl methyltransferase</fullName>
    </alternativeName>
    <alternativeName>
        <fullName evidence="7">Protein-beta-aspartate methyltransferase</fullName>
        <shortName evidence="7">PIMT</shortName>
    </alternativeName>
</protein>
<evidence type="ECO:0000256" key="6">
    <source>
        <dbReference type="ARBA" id="ARBA00022691"/>
    </source>
</evidence>
<evidence type="ECO:0000256" key="2">
    <source>
        <dbReference type="ARBA" id="ARBA00005369"/>
    </source>
</evidence>
<dbReference type="PROSITE" id="PS01279">
    <property type="entry name" value="PCMT"/>
    <property type="match status" value="1"/>
</dbReference>
<comment type="function">
    <text evidence="7">Catalyzes the methyl esterification of L-isoaspartyl residues in peptides and proteins that result from spontaneous decomposition of normal L-aspartyl and L-asparaginyl residues. It plays a role in the repair and/or degradation of damaged proteins.</text>
</comment>
<keyword evidence="5 7" id="KW-0808">Transferase</keyword>
<comment type="catalytic activity">
    <reaction evidence="7">
        <text>[protein]-L-isoaspartate + S-adenosyl-L-methionine = [protein]-L-isoaspartate alpha-methyl ester + S-adenosyl-L-homocysteine</text>
        <dbReference type="Rhea" id="RHEA:12705"/>
        <dbReference type="Rhea" id="RHEA-COMP:12143"/>
        <dbReference type="Rhea" id="RHEA-COMP:12144"/>
        <dbReference type="ChEBI" id="CHEBI:57856"/>
        <dbReference type="ChEBI" id="CHEBI:59789"/>
        <dbReference type="ChEBI" id="CHEBI:90596"/>
        <dbReference type="ChEBI" id="CHEBI:90598"/>
        <dbReference type="EC" id="2.1.1.77"/>
    </reaction>
</comment>
<evidence type="ECO:0000256" key="5">
    <source>
        <dbReference type="ARBA" id="ARBA00022679"/>
    </source>
</evidence>
<evidence type="ECO:0000256" key="3">
    <source>
        <dbReference type="ARBA" id="ARBA00022490"/>
    </source>
</evidence>
<dbReference type="NCBIfam" id="NF001453">
    <property type="entry name" value="PRK00312.1"/>
    <property type="match status" value="1"/>
</dbReference>
<comment type="caution">
    <text evidence="8">The sequence shown here is derived from an EMBL/GenBank/DDBJ whole genome shotgun (WGS) entry which is preliminary data.</text>
</comment>
<dbReference type="CDD" id="cd02440">
    <property type="entry name" value="AdoMet_MTases"/>
    <property type="match status" value="1"/>
</dbReference>
<proteinExistence type="inferred from homology"/>
<dbReference type="GO" id="GO:0004719">
    <property type="term" value="F:protein-L-isoaspartate (D-aspartate) O-methyltransferase activity"/>
    <property type="evidence" value="ECO:0007669"/>
    <property type="project" value="UniProtKB-UniRule"/>
</dbReference>
<reference evidence="8" key="1">
    <citation type="journal article" date="2020" name="mSystems">
        <title>Genome- and Community-Level Interaction Insights into Carbon Utilization and Element Cycling Functions of Hydrothermarchaeota in Hydrothermal Sediment.</title>
        <authorList>
            <person name="Zhou Z."/>
            <person name="Liu Y."/>
            <person name="Xu W."/>
            <person name="Pan J."/>
            <person name="Luo Z.H."/>
            <person name="Li M."/>
        </authorList>
    </citation>
    <scope>NUCLEOTIDE SEQUENCE [LARGE SCALE GENOMIC DNA]</scope>
    <source>
        <strain evidence="8">HyVt-74</strain>
    </source>
</reference>
<dbReference type="EC" id="2.1.1.77" evidence="7"/>
<dbReference type="AlphaFoldDB" id="A0A7C5HP15"/>
<organism evidence="8">
    <name type="scientific">candidate division WOR-3 bacterium</name>
    <dbReference type="NCBI Taxonomy" id="2052148"/>
    <lineage>
        <taxon>Bacteria</taxon>
        <taxon>Bacteria division WOR-3</taxon>
    </lineage>
</organism>
<sequence>MAEFDREKEVDYLIDYELKPAGITDEKVLNAIRKVRREKFIPESLRNRAYGNYPLPIGENQTISQPYIVALMTQALEIDKNDKVLEIGTGSGYQAAILAELARIVYTVERIPSLLDRARTNLYSQGYDNIILVLGDGTQGLPEYAPYDKIIVTAAAPKIPEPLIEQLKGGGKMVIPVGDRFVQDLKLVEKALNGRIYQKSLGGCRFVPLIGKEGWKD</sequence>
<dbReference type="HAMAP" id="MF_00090">
    <property type="entry name" value="PIMT"/>
    <property type="match status" value="1"/>
</dbReference>
<dbReference type="InterPro" id="IPR000682">
    <property type="entry name" value="PCMT"/>
</dbReference>
<accession>A0A7C5HP15</accession>
<keyword evidence="3 7" id="KW-0963">Cytoplasm</keyword>
<dbReference type="GO" id="GO:0030091">
    <property type="term" value="P:protein repair"/>
    <property type="evidence" value="ECO:0007669"/>
    <property type="project" value="UniProtKB-UniRule"/>
</dbReference>
<evidence type="ECO:0000256" key="7">
    <source>
        <dbReference type="HAMAP-Rule" id="MF_00090"/>
    </source>
</evidence>
<dbReference type="InterPro" id="IPR029063">
    <property type="entry name" value="SAM-dependent_MTases_sf"/>
</dbReference>
<name>A0A7C5HP15_UNCW3</name>
<evidence type="ECO:0000313" key="8">
    <source>
        <dbReference type="EMBL" id="HHE05076.1"/>
    </source>
</evidence>
<feature type="active site" evidence="7">
    <location>
        <position position="64"/>
    </location>
</feature>
<dbReference type="Proteomes" id="UP000886110">
    <property type="component" value="Unassembled WGS sequence"/>
</dbReference>
<dbReference type="Gene3D" id="3.40.50.150">
    <property type="entry name" value="Vaccinia Virus protein VP39"/>
    <property type="match status" value="1"/>
</dbReference>
<evidence type="ECO:0000256" key="4">
    <source>
        <dbReference type="ARBA" id="ARBA00022603"/>
    </source>
</evidence>
<keyword evidence="6 7" id="KW-0949">S-adenosyl-L-methionine</keyword>
<gene>
    <name evidence="7" type="primary">pcm</name>
    <name evidence="8" type="ORF">ENL19_03330</name>
</gene>
<dbReference type="FunFam" id="3.40.50.150:FF:000010">
    <property type="entry name" value="Protein-L-isoaspartate O-methyltransferase"/>
    <property type="match status" value="1"/>
</dbReference>